<reference evidence="1" key="1">
    <citation type="submission" date="2022-06" db="EMBL/GenBank/DDBJ databases">
        <title>Isolation of gut microbiota from human fecal samples.</title>
        <authorList>
            <person name="Pamer E.G."/>
            <person name="Barat B."/>
            <person name="Waligurski E."/>
            <person name="Medina S."/>
            <person name="Paddock L."/>
            <person name="Mostad J."/>
        </authorList>
    </citation>
    <scope>NUCLEOTIDE SEQUENCE</scope>
    <source>
        <strain evidence="1">DFI.6.24</strain>
    </source>
</reference>
<organism evidence="1 2">
    <name type="scientific">Faecalibacillus intestinalis</name>
    <dbReference type="NCBI Taxonomy" id="1982626"/>
    <lineage>
        <taxon>Bacteria</taxon>
        <taxon>Bacillati</taxon>
        <taxon>Bacillota</taxon>
        <taxon>Erysipelotrichia</taxon>
        <taxon>Erysipelotrichales</taxon>
        <taxon>Coprobacillaceae</taxon>
        <taxon>Faecalibacillus</taxon>
    </lineage>
</organism>
<sequence length="71" mass="8032">MNEISKLYVVTVNIANEKYYLSSLSGTISKCICDSLIFPNENVACFYATRMENIYQDSLGKVESVAFHELI</sequence>
<name>A0AAP2XPN6_9FIRM</name>
<evidence type="ECO:0000313" key="1">
    <source>
        <dbReference type="EMBL" id="MCQ5060303.1"/>
    </source>
</evidence>
<comment type="caution">
    <text evidence="1">The sequence shown here is derived from an EMBL/GenBank/DDBJ whole genome shotgun (WGS) entry which is preliminary data.</text>
</comment>
<protein>
    <submittedName>
        <fullName evidence="1">Uncharacterized protein</fullName>
    </submittedName>
</protein>
<dbReference type="RefSeq" id="WP_227351921.1">
    <property type="nucleotide sequence ID" value="NZ_JAJDKX010000003.1"/>
</dbReference>
<evidence type="ECO:0000313" key="2">
    <source>
        <dbReference type="Proteomes" id="UP001204814"/>
    </source>
</evidence>
<dbReference type="AlphaFoldDB" id="A0AAP2XPN6"/>
<accession>A0AAP2XPN6</accession>
<dbReference type="EMBL" id="JANGBO010000001">
    <property type="protein sequence ID" value="MCQ5060303.1"/>
    <property type="molecule type" value="Genomic_DNA"/>
</dbReference>
<dbReference type="Proteomes" id="UP001204814">
    <property type="component" value="Unassembled WGS sequence"/>
</dbReference>
<proteinExistence type="predicted"/>
<gene>
    <name evidence="1" type="ORF">NE542_00405</name>
</gene>